<evidence type="ECO:0000256" key="1">
    <source>
        <dbReference type="ARBA" id="ARBA00022490"/>
    </source>
</evidence>
<comment type="caution">
    <text evidence="8">The sequence shown here is derived from an EMBL/GenBank/DDBJ whole genome shotgun (WGS) entry which is preliminary data.</text>
</comment>
<dbReference type="Gene3D" id="3.30.70.1620">
    <property type="match status" value="1"/>
</dbReference>
<dbReference type="EMBL" id="SJPX01000002">
    <property type="protein sequence ID" value="TWU55405.1"/>
    <property type="molecule type" value="Genomic_DNA"/>
</dbReference>
<evidence type="ECO:0000256" key="2">
    <source>
        <dbReference type="ARBA" id="ARBA00022741"/>
    </source>
</evidence>
<dbReference type="Gene3D" id="6.10.140.1720">
    <property type="match status" value="1"/>
</dbReference>
<name>A0A5C6F2P9_9BACT</name>
<keyword evidence="3 6" id="KW-0067">ATP-binding</keyword>
<sequence>MLKALELAGFKSFADKTRFDFPDGITVVVGPNGSGKSNIVDAMKWVLGSQSAKSLRGKDMSDVIFKGSQTRGPAGSAEVTIVFDNPDGALPIDAPEVRVTRRAYRSGEGEYLINNQPVRLKDVKNLIRGTGIGIDAYSLIEQGKVDKMLNANAKDRRAIFEEAAGISRFKAKKVEAERRLARVQSNLTRLGDIVDEVGSRLKSLRSQASKAERYRQASDRLKELRMQIAWTDWTSLSTDLTTSEAELAKAIVTQTELETLRTKMSEARQVADGQLQQIAEDASQIEQRRGGCLNQIAQFAGRRDADQAAIADLRQIVAKSLRRVRLLQTQAGSAAAELRGAVERLAMYEQELAVVRGRSADAEAQRDKIGREATEVRARRDSIQQKHLAIVRRVADMEGTRQRTEQRVAEAGRNLANLAKRIAAAESVFAIARSEAKAASTRVDELKRNIGEVTKASELADAKLQESKRTLERRREEVAALKIRLQGLTEREKVLADLQRRQEGLSGGVKTILEQLRESSSPLANKIRGIVADCFEVDLKVAPLIDSALGERSQYVITSGGALQRAIVDGTLKINSRVGLIRLDELPGRRPGDRIRLDGLKGVIGRGDKMVKCIDDLEPLVRHLLSNTWLVDSLETAYGLRKLSGAGLRFVTSAGELLENDGSTVVGPVAASTGLVSRRSELASAEAEIKHYQFQLKEAETETARLAKRVDEEAAALGRIEQRHRGLITDRAAAEAELRHRDERLTVQQTLCAEITGEIQQSTQLRDTASSENVRLQAQINSGRQDVEALELEAAEADEMLSETQTALQTATSGVMAISVDVARAEQKFEALSATMQQQKRDQHQREAAVEEVRVQARSGRTRIAEVTARVLDATHQLAKLHVDAEQANVQLKELAQYAADVRRENRDIMKASERAMKDATEASAAVHAITARRDNARLRRDTLAQRLMEDYEIDLQATEPPEDLAEIDDRESMENEIGELRAQLQRTSSVNMEALEELEGLQSRYDELHGQYQDLTAAKDSLQRIIGRINADSRRLFLDTLEAIRVNFQQLYRKSFGGGHADLILEECDDPLEAGVEIVATPPGKPTFNNSLLSGGEKALTAVALLMSIFKYRPSPFCVLDEVDAPFDEANIGRFVTVLSEFLDHSKFVVVTHSKKTMTAATTLYGVTMQESGVSKRVSIRFEDVSENGEISDGEAA</sequence>
<evidence type="ECO:0000313" key="8">
    <source>
        <dbReference type="EMBL" id="TWU55405.1"/>
    </source>
</evidence>
<feature type="coiled-coil region" evidence="6">
    <location>
        <begin position="394"/>
        <end position="491"/>
    </location>
</feature>
<feature type="coiled-coil region" evidence="6">
    <location>
        <begin position="885"/>
        <end position="915"/>
    </location>
</feature>
<dbReference type="Pfam" id="PF06470">
    <property type="entry name" value="SMC_hinge"/>
    <property type="match status" value="1"/>
</dbReference>
<dbReference type="OrthoDB" id="9808768at2"/>
<dbReference type="AlphaFoldDB" id="A0A5C6F2P9"/>
<evidence type="ECO:0000259" key="7">
    <source>
        <dbReference type="SMART" id="SM00968"/>
    </source>
</evidence>
<dbReference type="SUPFAM" id="SSF75553">
    <property type="entry name" value="Smc hinge domain"/>
    <property type="match status" value="1"/>
</dbReference>
<dbReference type="PANTHER" id="PTHR43977">
    <property type="entry name" value="STRUCTURAL MAINTENANCE OF CHROMOSOMES PROTEIN 3"/>
    <property type="match status" value="1"/>
</dbReference>
<feature type="coiled-coil region" evidence="6">
    <location>
        <begin position="773"/>
        <end position="842"/>
    </location>
</feature>
<dbReference type="Proteomes" id="UP000317977">
    <property type="component" value="Unassembled WGS sequence"/>
</dbReference>
<keyword evidence="4 6" id="KW-0175">Coiled coil</keyword>
<keyword evidence="5 6" id="KW-0238">DNA-binding</keyword>
<comment type="domain">
    <text evidence="6">Contains large globular domains required for ATP hydrolysis at each terminus and a third globular domain forming a flexible hinge near the middle of the molecule. These domains are separated by coiled-coil structures.</text>
</comment>
<evidence type="ECO:0000256" key="4">
    <source>
        <dbReference type="ARBA" id="ARBA00023054"/>
    </source>
</evidence>
<protein>
    <recommendedName>
        <fullName evidence="6">Chromosome partition protein Smc</fullName>
    </recommendedName>
</protein>
<evidence type="ECO:0000256" key="3">
    <source>
        <dbReference type="ARBA" id="ARBA00022840"/>
    </source>
</evidence>
<reference evidence="8 9" key="1">
    <citation type="submission" date="2019-02" db="EMBL/GenBank/DDBJ databases">
        <title>Deep-cultivation of Planctomycetes and their phenomic and genomic characterization uncovers novel biology.</title>
        <authorList>
            <person name="Wiegand S."/>
            <person name="Jogler M."/>
            <person name="Boedeker C."/>
            <person name="Pinto D."/>
            <person name="Vollmers J."/>
            <person name="Rivas-Marin E."/>
            <person name="Kohn T."/>
            <person name="Peeters S.H."/>
            <person name="Heuer A."/>
            <person name="Rast P."/>
            <person name="Oberbeckmann S."/>
            <person name="Bunk B."/>
            <person name="Jeske O."/>
            <person name="Meyerdierks A."/>
            <person name="Storesund J.E."/>
            <person name="Kallscheuer N."/>
            <person name="Luecker S."/>
            <person name="Lage O.M."/>
            <person name="Pohl T."/>
            <person name="Merkel B.J."/>
            <person name="Hornburger P."/>
            <person name="Mueller R.-W."/>
            <person name="Bruemmer F."/>
            <person name="Labrenz M."/>
            <person name="Spormann A.M."/>
            <person name="Op Den Camp H."/>
            <person name="Overmann J."/>
            <person name="Amann R."/>
            <person name="Jetten M.S.M."/>
            <person name="Mascher T."/>
            <person name="Medema M.H."/>
            <person name="Devos D.P."/>
            <person name="Kaster A.-K."/>
            <person name="Ovreas L."/>
            <person name="Rohde M."/>
            <person name="Galperin M.Y."/>
            <person name="Jogler C."/>
        </authorList>
    </citation>
    <scope>NUCLEOTIDE SEQUENCE [LARGE SCALE GENOMIC DNA]</scope>
    <source>
        <strain evidence="8 9">Poly59</strain>
    </source>
</reference>
<dbReference type="HAMAP" id="MF_01894">
    <property type="entry name" value="Smc_prok"/>
    <property type="match status" value="1"/>
</dbReference>
<dbReference type="GO" id="GO:0030261">
    <property type="term" value="P:chromosome condensation"/>
    <property type="evidence" value="ECO:0007669"/>
    <property type="project" value="InterPro"/>
</dbReference>
<dbReference type="SUPFAM" id="SSF52540">
    <property type="entry name" value="P-loop containing nucleoside triphosphate hydrolases"/>
    <property type="match status" value="1"/>
</dbReference>
<dbReference type="CDD" id="cd03278">
    <property type="entry name" value="ABC_SMC_barmotin"/>
    <property type="match status" value="1"/>
</dbReference>
<dbReference type="GO" id="GO:0003677">
    <property type="term" value="F:DNA binding"/>
    <property type="evidence" value="ECO:0007669"/>
    <property type="project" value="UniProtKB-UniRule"/>
</dbReference>
<dbReference type="GO" id="GO:0005524">
    <property type="term" value="F:ATP binding"/>
    <property type="evidence" value="ECO:0007669"/>
    <property type="project" value="UniProtKB-UniRule"/>
</dbReference>
<comment type="subcellular location">
    <subcellularLocation>
        <location evidence="6">Cytoplasm</location>
    </subcellularLocation>
</comment>
<dbReference type="RefSeq" id="WP_146533599.1">
    <property type="nucleotide sequence ID" value="NZ_SJPX01000002.1"/>
</dbReference>
<dbReference type="InterPro" id="IPR011890">
    <property type="entry name" value="SMC_prok"/>
</dbReference>
<dbReference type="InterPro" id="IPR036277">
    <property type="entry name" value="SMC_hinge_sf"/>
</dbReference>
<feature type="domain" description="SMC hinge" evidence="7">
    <location>
        <begin position="525"/>
        <end position="641"/>
    </location>
</feature>
<feature type="binding site" evidence="6">
    <location>
        <begin position="31"/>
        <end position="38"/>
    </location>
    <ligand>
        <name>ATP</name>
        <dbReference type="ChEBI" id="CHEBI:30616"/>
    </ligand>
</feature>
<dbReference type="InterPro" id="IPR024704">
    <property type="entry name" value="SMC"/>
</dbReference>
<keyword evidence="2 6" id="KW-0547">Nucleotide-binding</keyword>
<dbReference type="SUPFAM" id="SSF57997">
    <property type="entry name" value="Tropomyosin"/>
    <property type="match status" value="1"/>
</dbReference>
<dbReference type="GO" id="GO:0016887">
    <property type="term" value="F:ATP hydrolysis activity"/>
    <property type="evidence" value="ECO:0007669"/>
    <property type="project" value="InterPro"/>
</dbReference>
<evidence type="ECO:0000313" key="9">
    <source>
        <dbReference type="Proteomes" id="UP000317977"/>
    </source>
</evidence>
<dbReference type="GO" id="GO:0005694">
    <property type="term" value="C:chromosome"/>
    <property type="evidence" value="ECO:0007669"/>
    <property type="project" value="InterPro"/>
</dbReference>
<dbReference type="GO" id="GO:0005737">
    <property type="term" value="C:cytoplasm"/>
    <property type="evidence" value="ECO:0007669"/>
    <property type="project" value="UniProtKB-SubCell"/>
</dbReference>
<keyword evidence="1 6" id="KW-0963">Cytoplasm</keyword>
<dbReference type="NCBIfam" id="TIGR02168">
    <property type="entry name" value="SMC_prok_B"/>
    <property type="match status" value="1"/>
</dbReference>
<accession>A0A5C6F2P9</accession>
<dbReference type="GO" id="GO:0007062">
    <property type="term" value="P:sister chromatid cohesion"/>
    <property type="evidence" value="ECO:0007669"/>
    <property type="project" value="InterPro"/>
</dbReference>
<evidence type="ECO:0000256" key="6">
    <source>
        <dbReference type="HAMAP-Rule" id="MF_01894"/>
    </source>
</evidence>
<comment type="similarity">
    <text evidence="6">Belongs to the SMC family.</text>
</comment>
<dbReference type="Gene3D" id="3.40.50.300">
    <property type="entry name" value="P-loop containing nucleotide triphosphate hydrolases"/>
    <property type="match status" value="2"/>
</dbReference>
<dbReference type="Gene3D" id="1.20.1060.20">
    <property type="match status" value="1"/>
</dbReference>
<dbReference type="GO" id="GO:0007059">
    <property type="term" value="P:chromosome segregation"/>
    <property type="evidence" value="ECO:0007669"/>
    <property type="project" value="UniProtKB-UniRule"/>
</dbReference>
<dbReference type="Pfam" id="PF02463">
    <property type="entry name" value="SMC_N"/>
    <property type="match status" value="1"/>
</dbReference>
<proteinExistence type="inferred from homology"/>
<dbReference type="PIRSF" id="PIRSF005719">
    <property type="entry name" value="SMC"/>
    <property type="match status" value="1"/>
</dbReference>
<keyword evidence="9" id="KW-1185">Reference proteome</keyword>
<feature type="coiled-coil region" evidence="6">
    <location>
        <begin position="971"/>
        <end position="1019"/>
    </location>
</feature>
<comment type="function">
    <text evidence="6">Required for chromosome condensation and partitioning.</text>
</comment>
<gene>
    <name evidence="8" type="primary">smc_4</name>
    <name evidence="6" type="synonym">smc</name>
    <name evidence="8" type="ORF">Poly59_17030</name>
</gene>
<dbReference type="SMART" id="SM00968">
    <property type="entry name" value="SMC_hinge"/>
    <property type="match status" value="1"/>
</dbReference>
<comment type="subunit">
    <text evidence="6">Homodimer.</text>
</comment>
<dbReference type="InterPro" id="IPR027417">
    <property type="entry name" value="P-loop_NTPase"/>
</dbReference>
<evidence type="ECO:0000256" key="5">
    <source>
        <dbReference type="ARBA" id="ARBA00023125"/>
    </source>
</evidence>
<dbReference type="InterPro" id="IPR010935">
    <property type="entry name" value="SMC_hinge"/>
</dbReference>
<dbReference type="GO" id="GO:0006260">
    <property type="term" value="P:DNA replication"/>
    <property type="evidence" value="ECO:0007669"/>
    <property type="project" value="UniProtKB-UniRule"/>
</dbReference>
<dbReference type="InterPro" id="IPR003395">
    <property type="entry name" value="RecF/RecN/SMC_N"/>
</dbReference>
<feature type="coiled-coil region" evidence="6">
    <location>
        <begin position="682"/>
        <end position="716"/>
    </location>
</feature>
<organism evidence="8 9">
    <name type="scientific">Rubripirellula reticaptiva</name>
    <dbReference type="NCBI Taxonomy" id="2528013"/>
    <lineage>
        <taxon>Bacteria</taxon>
        <taxon>Pseudomonadati</taxon>
        <taxon>Planctomycetota</taxon>
        <taxon>Planctomycetia</taxon>
        <taxon>Pirellulales</taxon>
        <taxon>Pirellulaceae</taxon>
        <taxon>Rubripirellula</taxon>
    </lineage>
</organism>